<dbReference type="InterPro" id="IPR013594">
    <property type="entry name" value="Dynein_heavy_tail"/>
</dbReference>
<dbReference type="PANTHER" id="PTHR46532:SF4">
    <property type="entry name" value="AAA+ ATPASE DOMAIN-CONTAINING PROTEIN"/>
    <property type="match status" value="1"/>
</dbReference>
<dbReference type="InterPro" id="IPR026983">
    <property type="entry name" value="DHC"/>
</dbReference>
<comment type="caution">
    <text evidence="4">The sequence shown here is derived from an EMBL/GenBank/DDBJ whole genome shotgun (WGS) entry which is preliminary data.</text>
</comment>
<proteinExistence type="inferred from homology"/>
<gene>
    <name evidence="4" type="ORF">HHI36_018207</name>
</gene>
<name>A0ABD2P062_9CUCU</name>
<reference evidence="4 5" key="1">
    <citation type="journal article" date="2021" name="BMC Biol.">
        <title>Horizontally acquired antibacterial genes associated with adaptive radiation of ladybird beetles.</title>
        <authorList>
            <person name="Li H.S."/>
            <person name="Tang X.F."/>
            <person name="Huang Y.H."/>
            <person name="Xu Z.Y."/>
            <person name="Chen M.L."/>
            <person name="Du X.Y."/>
            <person name="Qiu B.Y."/>
            <person name="Chen P.T."/>
            <person name="Zhang W."/>
            <person name="Slipinski A."/>
            <person name="Escalona H.E."/>
            <person name="Waterhouse R.M."/>
            <person name="Zwick A."/>
            <person name="Pang H."/>
        </authorList>
    </citation>
    <scope>NUCLEOTIDE SEQUENCE [LARGE SCALE GENOMIC DNA]</scope>
    <source>
        <strain evidence="4">SYSU2018</strain>
    </source>
</reference>
<dbReference type="Proteomes" id="UP001516400">
    <property type="component" value="Unassembled WGS sequence"/>
</dbReference>
<dbReference type="PANTHER" id="PTHR46532">
    <property type="entry name" value="MALE FERTILITY FACTOR KL5"/>
    <property type="match status" value="1"/>
</dbReference>
<sequence length="195" mass="23169">MKQEKEKEFGCSEMYVFGKFETFKKRVEEICNVLQNTVTYSILQSSTIEGIDVFAQKFQDFFKKISSQKYDALNHRLPYFDKDYSEYRQSVVDTEWELEEFVGISLSKLQDVDNVLRLLARKTDLVITIRYRPPRVPSIRRSEWELRNLRNILLLGHPYQHAKRVLAGSEEKGKGHLERAWERKPTHTPHAETRR</sequence>
<dbReference type="AlphaFoldDB" id="A0ABD2P062"/>
<evidence type="ECO:0000313" key="5">
    <source>
        <dbReference type="Proteomes" id="UP001516400"/>
    </source>
</evidence>
<evidence type="ECO:0000259" key="3">
    <source>
        <dbReference type="Pfam" id="PF08385"/>
    </source>
</evidence>
<protein>
    <recommendedName>
        <fullName evidence="3">Dynein heavy chain tail domain-containing protein</fullName>
    </recommendedName>
</protein>
<organism evidence="4 5">
    <name type="scientific">Cryptolaemus montrouzieri</name>
    <dbReference type="NCBI Taxonomy" id="559131"/>
    <lineage>
        <taxon>Eukaryota</taxon>
        <taxon>Metazoa</taxon>
        <taxon>Ecdysozoa</taxon>
        <taxon>Arthropoda</taxon>
        <taxon>Hexapoda</taxon>
        <taxon>Insecta</taxon>
        <taxon>Pterygota</taxon>
        <taxon>Neoptera</taxon>
        <taxon>Endopterygota</taxon>
        <taxon>Coleoptera</taxon>
        <taxon>Polyphaga</taxon>
        <taxon>Cucujiformia</taxon>
        <taxon>Coccinelloidea</taxon>
        <taxon>Coccinellidae</taxon>
        <taxon>Scymninae</taxon>
        <taxon>Scymnini</taxon>
        <taxon>Cryptolaemus</taxon>
    </lineage>
</organism>
<feature type="region of interest" description="Disordered" evidence="2">
    <location>
        <begin position="170"/>
        <end position="195"/>
    </location>
</feature>
<dbReference type="EMBL" id="JABFTP020000165">
    <property type="protein sequence ID" value="KAL3284037.1"/>
    <property type="molecule type" value="Genomic_DNA"/>
</dbReference>
<feature type="domain" description="Dynein heavy chain tail" evidence="3">
    <location>
        <begin position="3"/>
        <end position="121"/>
    </location>
</feature>
<evidence type="ECO:0000313" key="4">
    <source>
        <dbReference type="EMBL" id="KAL3284037.1"/>
    </source>
</evidence>
<accession>A0ABD2P062</accession>
<comment type="similarity">
    <text evidence="1">Belongs to the dynein heavy chain family.</text>
</comment>
<keyword evidence="5" id="KW-1185">Reference proteome</keyword>
<dbReference type="Pfam" id="PF08385">
    <property type="entry name" value="DHC_N1"/>
    <property type="match status" value="1"/>
</dbReference>
<evidence type="ECO:0000256" key="2">
    <source>
        <dbReference type="SAM" id="MobiDB-lite"/>
    </source>
</evidence>
<evidence type="ECO:0000256" key="1">
    <source>
        <dbReference type="ARBA" id="ARBA00008887"/>
    </source>
</evidence>